<dbReference type="Proteomes" id="UP000242287">
    <property type="component" value="Unassembled WGS sequence"/>
</dbReference>
<feature type="compositionally biased region" description="Polar residues" evidence="1">
    <location>
        <begin position="22"/>
        <end position="48"/>
    </location>
</feature>
<feature type="transmembrane region" description="Helical" evidence="2">
    <location>
        <begin position="180"/>
        <end position="200"/>
    </location>
</feature>
<evidence type="ECO:0000256" key="1">
    <source>
        <dbReference type="SAM" id="MobiDB-lite"/>
    </source>
</evidence>
<dbReference type="AlphaFoldDB" id="A0A2A9NJB7"/>
<evidence type="ECO:0000256" key="2">
    <source>
        <dbReference type="SAM" id="Phobius"/>
    </source>
</evidence>
<keyword evidence="2" id="KW-0472">Membrane</keyword>
<protein>
    <submittedName>
        <fullName evidence="3">Uncharacterized protein</fullName>
    </submittedName>
</protein>
<feature type="region of interest" description="Disordered" evidence="1">
    <location>
        <begin position="1"/>
        <end position="48"/>
    </location>
</feature>
<accession>A0A2A9NJB7</accession>
<gene>
    <name evidence="3" type="ORF">AMATHDRAFT_47709</name>
</gene>
<feature type="compositionally biased region" description="Basic and acidic residues" evidence="1">
    <location>
        <begin position="1"/>
        <end position="14"/>
    </location>
</feature>
<dbReference type="EMBL" id="KZ301999">
    <property type="protein sequence ID" value="PFH50689.1"/>
    <property type="molecule type" value="Genomic_DNA"/>
</dbReference>
<sequence length="222" mass="23620">MSRDGHGPDRGHDDGSDDNSSQGTPSATPLPSSPNQSTNDDNTTANTGQNQIRFNTLGNATTCTSCTLSWAYTGDPSVLITLNLTLSPTGEGTSGNNFTPTSTKPLRTLATNIPAAAERYTWMVVDVKEGWYSVDAIGSSVSAFDLNAHSDLFVKNGTNVACLTYGDSLPQHRPLSTGELVGIVIGIVAALCVLAVAFLFPRLWRRALPKPKQTRHGPLLLY</sequence>
<organism evidence="3 4">
    <name type="scientific">Amanita thiersii Skay4041</name>
    <dbReference type="NCBI Taxonomy" id="703135"/>
    <lineage>
        <taxon>Eukaryota</taxon>
        <taxon>Fungi</taxon>
        <taxon>Dikarya</taxon>
        <taxon>Basidiomycota</taxon>
        <taxon>Agaricomycotina</taxon>
        <taxon>Agaricomycetes</taxon>
        <taxon>Agaricomycetidae</taxon>
        <taxon>Agaricales</taxon>
        <taxon>Pluteineae</taxon>
        <taxon>Amanitaceae</taxon>
        <taxon>Amanita</taxon>
    </lineage>
</organism>
<evidence type="ECO:0000313" key="3">
    <source>
        <dbReference type="EMBL" id="PFH50689.1"/>
    </source>
</evidence>
<proteinExistence type="predicted"/>
<reference evidence="3 4" key="1">
    <citation type="submission" date="2014-02" db="EMBL/GenBank/DDBJ databases">
        <title>Transposable element dynamics among asymbiotic and ectomycorrhizal Amanita fungi.</title>
        <authorList>
            <consortium name="DOE Joint Genome Institute"/>
            <person name="Hess J."/>
            <person name="Skrede I."/>
            <person name="Wolfe B."/>
            <person name="LaButti K."/>
            <person name="Ohm R.A."/>
            <person name="Grigoriev I.V."/>
            <person name="Pringle A."/>
        </authorList>
    </citation>
    <scope>NUCLEOTIDE SEQUENCE [LARGE SCALE GENOMIC DNA]</scope>
    <source>
        <strain evidence="3 4">SKay4041</strain>
    </source>
</reference>
<keyword evidence="2" id="KW-1133">Transmembrane helix</keyword>
<dbReference type="OrthoDB" id="3266934at2759"/>
<name>A0A2A9NJB7_9AGAR</name>
<keyword evidence="2" id="KW-0812">Transmembrane</keyword>
<keyword evidence="4" id="KW-1185">Reference proteome</keyword>
<evidence type="ECO:0000313" key="4">
    <source>
        <dbReference type="Proteomes" id="UP000242287"/>
    </source>
</evidence>